<evidence type="ECO:0000313" key="3">
    <source>
        <dbReference type="Proteomes" id="UP001261871"/>
    </source>
</evidence>
<evidence type="ECO:0000313" key="2">
    <source>
        <dbReference type="EMBL" id="MDR6843726.1"/>
    </source>
</evidence>
<keyword evidence="3" id="KW-1185">Reference proteome</keyword>
<keyword evidence="1" id="KW-0472">Membrane</keyword>
<proteinExistence type="predicted"/>
<feature type="transmembrane region" description="Helical" evidence="1">
    <location>
        <begin position="6"/>
        <end position="27"/>
    </location>
</feature>
<protein>
    <recommendedName>
        <fullName evidence="4">DUF4142 domain-containing protein</fullName>
    </recommendedName>
</protein>
<dbReference type="PROSITE" id="PS51257">
    <property type="entry name" value="PROKAR_LIPOPROTEIN"/>
    <property type="match status" value="1"/>
</dbReference>
<gene>
    <name evidence="2" type="ORF">J2W95_000406</name>
</gene>
<evidence type="ECO:0000256" key="1">
    <source>
        <dbReference type="SAM" id="Phobius"/>
    </source>
</evidence>
<organism evidence="2 3">
    <name type="scientific">Flavobacterium granuli</name>
    <dbReference type="NCBI Taxonomy" id="280093"/>
    <lineage>
        <taxon>Bacteria</taxon>
        <taxon>Pseudomonadati</taxon>
        <taxon>Bacteroidota</taxon>
        <taxon>Flavobacteriia</taxon>
        <taxon>Flavobacteriales</taxon>
        <taxon>Flavobacteriaceae</taxon>
        <taxon>Flavobacterium</taxon>
    </lineage>
</organism>
<keyword evidence="1" id="KW-0812">Transmembrane</keyword>
<evidence type="ECO:0008006" key="4">
    <source>
        <dbReference type="Google" id="ProtNLM"/>
    </source>
</evidence>
<comment type="caution">
    <text evidence="2">The sequence shown here is derived from an EMBL/GenBank/DDBJ whole genome shotgun (WGS) entry which is preliminary data.</text>
</comment>
<name>A0ABU1RY90_9FLAO</name>
<dbReference type="RefSeq" id="WP_310003412.1">
    <property type="nucleotide sequence ID" value="NZ_JAVDTX010000001.1"/>
</dbReference>
<dbReference type="Proteomes" id="UP001261871">
    <property type="component" value="Unassembled WGS sequence"/>
</dbReference>
<keyword evidence="1" id="KW-1133">Transmembrane helix</keyword>
<accession>A0ABU1RY90</accession>
<dbReference type="EMBL" id="JAVDTX010000001">
    <property type="protein sequence ID" value="MDR6843726.1"/>
    <property type="molecule type" value="Genomic_DNA"/>
</dbReference>
<sequence>MKKLFFPRYIIYNLLLFIVNISVISCTDKENNDTIFKVEPTKAESTIDFNLIDCLNESNKKTISLATITFYQTKDVKTLQLLLKIKKDHQKIDSELKRLTENNLIIVPKLSYHFNINSDSLKGKNPNLYLLKALRTEIKNQTAIFKNIENTSQNIDFKIFAKNSKKTIQSNNAALENTLSI</sequence>
<reference evidence="2 3" key="1">
    <citation type="submission" date="2023-07" db="EMBL/GenBank/DDBJ databases">
        <title>Sorghum-associated microbial communities from plants grown in Nebraska, USA.</title>
        <authorList>
            <person name="Schachtman D."/>
        </authorList>
    </citation>
    <scope>NUCLEOTIDE SEQUENCE [LARGE SCALE GENOMIC DNA]</scope>
    <source>
        <strain evidence="2 3">BE124</strain>
    </source>
</reference>